<feature type="transmembrane region" description="Helical" evidence="1">
    <location>
        <begin position="186"/>
        <end position="211"/>
    </location>
</feature>
<organism evidence="2 4">
    <name type="scientific">Dolosigranulum pigrum</name>
    <dbReference type="NCBI Taxonomy" id="29394"/>
    <lineage>
        <taxon>Bacteria</taxon>
        <taxon>Bacillati</taxon>
        <taxon>Bacillota</taxon>
        <taxon>Bacilli</taxon>
        <taxon>Lactobacillales</taxon>
        <taxon>Carnobacteriaceae</taxon>
        <taxon>Dolosigranulum</taxon>
    </lineage>
</organism>
<protein>
    <submittedName>
        <fullName evidence="2">Conjugal transfer protein TraX</fullName>
    </submittedName>
</protein>
<dbReference type="AlphaFoldDB" id="A0A1S8KPC1"/>
<evidence type="ECO:0000313" key="4">
    <source>
        <dbReference type="Proteomes" id="UP000190409"/>
    </source>
</evidence>
<accession>A0A1S8KPC1</accession>
<dbReference type="Pfam" id="PF05857">
    <property type="entry name" value="TraX"/>
    <property type="match status" value="1"/>
</dbReference>
<dbReference type="InterPro" id="IPR008875">
    <property type="entry name" value="TraX"/>
</dbReference>
<evidence type="ECO:0000256" key="1">
    <source>
        <dbReference type="SAM" id="Phobius"/>
    </source>
</evidence>
<proteinExistence type="predicted"/>
<evidence type="ECO:0000313" key="5">
    <source>
        <dbReference type="Proteomes" id="UP000315953"/>
    </source>
</evidence>
<feature type="transmembrane region" description="Helical" evidence="1">
    <location>
        <begin position="86"/>
        <end position="103"/>
    </location>
</feature>
<dbReference type="GeneID" id="42693988"/>
<gene>
    <name evidence="2" type="ORF">BWX42_07745</name>
    <name evidence="3" type="ORF">FNV33_00245</name>
</gene>
<name>A0A1S8KPC1_9LACT</name>
<sequence length="245" mass="28414">MDTAKRFEDKRLEKIRIFNGAQLKYIAFVSMLIDHTNKAIVGPYLDGDGWLATLSTIFDVLGRVAFPIFAFLIVEGFFKTRSRARYLGSLMVFALISEVPFDMFANRRFFFTNDFNVLFTLSLALATLWAIDSLKKKLSNIHPAVWYLASIILLIISSLIAMLGGFDYEYHGILIPYAFYLFYNRPILAGFFGYLAIIKEIWSLLGFGLTLTYNGKRGKQYKWVNYWFYPVHLFILGLLRFYLNI</sequence>
<dbReference type="EMBL" id="CP041626">
    <property type="protein sequence ID" value="QDO90559.1"/>
    <property type="molecule type" value="Genomic_DNA"/>
</dbReference>
<dbReference type="KEGG" id="dpm:FNV33_00245"/>
<feature type="transmembrane region" description="Helical" evidence="1">
    <location>
        <begin position="50"/>
        <end position="74"/>
    </location>
</feature>
<feature type="transmembrane region" description="Helical" evidence="1">
    <location>
        <begin position="115"/>
        <end position="132"/>
    </location>
</feature>
<feature type="transmembrane region" description="Helical" evidence="1">
    <location>
        <begin position="144"/>
        <end position="166"/>
    </location>
</feature>
<reference evidence="3 5" key="2">
    <citation type="submission" date="2019-07" db="EMBL/GenBank/DDBJ databases">
        <title>Genome assembly of a nasal isolate of Dolosigranulum pigrum from a chronic sinusitis patient.</title>
        <authorList>
            <person name="Baig S."/>
            <person name="Overballe-Petersen S."/>
            <person name="Kaspar U."/>
            <person name="Rendboe A."/>
            <person name="de Man T."/>
            <person name="Liu C."/>
            <person name="Price L.B."/>
            <person name="Stegger M."/>
            <person name="Becker K."/>
            <person name="Skytt Andersen P."/>
        </authorList>
    </citation>
    <scope>NUCLEOTIDE SEQUENCE [LARGE SCALE GENOMIC DNA]</scope>
    <source>
        <strain evidence="3 5">83VPs-KB5</strain>
    </source>
</reference>
<evidence type="ECO:0000313" key="2">
    <source>
        <dbReference type="EMBL" id="OOL81594.1"/>
    </source>
</evidence>
<keyword evidence="1" id="KW-0472">Membrane</keyword>
<reference evidence="2 4" key="1">
    <citation type="submission" date="2017-01" db="EMBL/GenBank/DDBJ databases">
        <title>Complete Genome Sequence of Dolosigranulum pigrum isolated from a Patient with interstitial lung disease.</title>
        <authorList>
            <person name="Mukhopadhyay R."/>
            <person name="Joaquin J."/>
            <person name="Hogue R."/>
            <person name="Fitzgerald S."/>
            <person name="Jospin G."/>
            <person name="Eisen J.A."/>
            <person name="Chaturvedi V."/>
        </authorList>
    </citation>
    <scope>NUCLEOTIDE SEQUENCE [LARGE SCALE GENOMIC DNA]</scope>
    <source>
        <strain evidence="2 4">15S00348</strain>
    </source>
</reference>
<dbReference type="EMBL" id="MUYF01000003">
    <property type="protein sequence ID" value="OOL81594.1"/>
    <property type="molecule type" value="Genomic_DNA"/>
</dbReference>
<evidence type="ECO:0000313" key="3">
    <source>
        <dbReference type="EMBL" id="QDO90559.1"/>
    </source>
</evidence>
<keyword evidence="1" id="KW-1133">Transmembrane helix</keyword>
<keyword evidence="1" id="KW-0812">Transmembrane</keyword>
<dbReference type="RefSeq" id="WP_004635367.1">
    <property type="nucleotide sequence ID" value="NZ_CAJHJL010000003.1"/>
</dbReference>
<dbReference type="Proteomes" id="UP000315953">
    <property type="component" value="Chromosome"/>
</dbReference>
<feature type="transmembrane region" description="Helical" evidence="1">
    <location>
        <begin position="223"/>
        <end position="243"/>
    </location>
</feature>
<dbReference type="Proteomes" id="UP000190409">
    <property type="component" value="Unassembled WGS sequence"/>
</dbReference>